<reference evidence="2" key="1">
    <citation type="submission" date="2023-06" db="EMBL/GenBank/DDBJ databases">
        <authorList>
            <person name="Kurt Z."/>
        </authorList>
    </citation>
    <scope>NUCLEOTIDE SEQUENCE</scope>
</reference>
<sequence length="264" mass="31406">MNLNQILSISESEMVIQQQLGKGARSSVYQVKLNEDIYAMKYLMQSSLQNKQLLKFEFEFMKSFEFQFNLTEQTYEQLSNIFNHEIPSLEILNEIIHKTVPNPHDFKEKPTFRYLMNVFKQFNIKELTEDQFKMLKLQLVGFAFVLHQNKLVYRDFSPYNTLLNDNMFAIIDFEEVVEIGSQIVYPATSRYSFNDQATIQNDLLSLVIMFAERYKQLPWDGYKFKEDIKKIQQQCQKDNWGVFKNYDKTVDNILLLINSLENNQ</sequence>
<dbReference type="GO" id="GO:0004672">
    <property type="term" value="F:protein kinase activity"/>
    <property type="evidence" value="ECO:0007669"/>
    <property type="project" value="InterPro"/>
</dbReference>
<keyword evidence="4" id="KW-1185">Reference proteome</keyword>
<dbReference type="EMBL" id="CATOUU010000656">
    <property type="protein sequence ID" value="CAI9938557.1"/>
    <property type="molecule type" value="Genomic_DNA"/>
</dbReference>
<name>A0AA86PHV5_9EUKA</name>
<reference evidence="3 4" key="2">
    <citation type="submission" date="2024-07" db="EMBL/GenBank/DDBJ databases">
        <authorList>
            <person name="Akdeniz Z."/>
        </authorList>
    </citation>
    <scope>NUCLEOTIDE SEQUENCE [LARGE SCALE GENOMIC DNA]</scope>
</reference>
<dbReference type="Pfam" id="PF00069">
    <property type="entry name" value="Pkinase"/>
    <property type="match status" value="1"/>
</dbReference>
<dbReference type="Gene3D" id="1.10.510.10">
    <property type="entry name" value="Transferase(Phosphotransferase) domain 1"/>
    <property type="match status" value="1"/>
</dbReference>
<protein>
    <submittedName>
        <fullName evidence="2">Kinase</fullName>
    </submittedName>
</protein>
<keyword evidence="2" id="KW-0808">Transferase</keyword>
<keyword evidence="2" id="KW-0418">Kinase</keyword>
<dbReference type="EMBL" id="CAXDID020000070">
    <property type="protein sequence ID" value="CAL6014029.1"/>
    <property type="molecule type" value="Genomic_DNA"/>
</dbReference>
<evidence type="ECO:0000313" key="4">
    <source>
        <dbReference type="Proteomes" id="UP001642409"/>
    </source>
</evidence>
<feature type="domain" description="Protein kinase" evidence="1">
    <location>
        <begin position="14"/>
        <end position="264"/>
    </location>
</feature>
<gene>
    <name evidence="3" type="ORF">HINF_LOCUS24070</name>
    <name evidence="2" type="ORF">HINF_LOCUS26202</name>
</gene>
<organism evidence="2">
    <name type="scientific">Hexamita inflata</name>
    <dbReference type="NCBI Taxonomy" id="28002"/>
    <lineage>
        <taxon>Eukaryota</taxon>
        <taxon>Metamonada</taxon>
        <taxon>Diplomonadida</taxon>
        <taxon>Hexamitidae</taxon>
        <taxon>Hexamitinae</taxon>
        <taxon>Hexamita</taxon>
    </lineage>
</organism>
<evidence type="ECO:0000313" key="2">
    <source>
        <dbReference type="EMBL" id="CAI9938557.1"/>
    </source>
</evidence>
<evidence type="ECO:0000259" key="1">
    <source>
        <dbReference type="PROSITE" id="PS50011"/>
    </source>
</evidence>
<dbReference type="InterPro" id="IPR011009">
    <property type="entry name" value="Kinase-like_dom_sf"/>
</dbReference>
<comment type="caution">
    <text evidence="2">The sequence shown here is derived from an EMBL/GenBank/DDBJ whole genome shotgun (WGS) entry which is preliminary data.</text>
</comment>
<evidence type="ECO:0000313" key="3">
    <source>
        <dbReference type="EMBL" id="CAL6014029.1"/>
    </source>
</evidence>
<dbReference type="Proteomes" id="UP001642409">
    <property type="component" value="Unassembled WGS sequence"/>
</dbReference>
<proteinExistence type="predicted"/>
<dbReference type="PROSITE" id="PS50011">
    <property type="entry name" value="PROTEIN_KINASE_DOM"/>
    <property type="match status" value="1"/>
</dbReference>
<accession>A0AA86PHV5</accession>
<dbReference type="AlphaFoldDB" id="A0AA86PHV5"/>
<dbReference type="InterPro" id="IPR000719">
    <property type="entry name" value="Prot_kinase_dom"/>
</dbReference>
<dbReference type="SUPFAM" id="SSF56112">
    <property type="entry name" value="Protein kinase-like (PK-like)"/>
    <property type="match status" value="1"/>
</dbReference>
<dbReference type="GO" id="GO:0005524">
    <property type="term" value="F:ATP binding"/>
    <property type="evidence" value="ECO:0007669"/>
    <property type="project" value="InterPro"/>
</dbReference>